<gene>
    <name evidence="2" type="ORF">U9M48_006708</name>
</gene>
<accession>A0AAQ3Q0F2</accession>
<protein>
    <submittedName>
        <fullName evidence="2">Uncharacterized protein</fullName>
    </submittedName>
</protein>
<keyword evidence="3" id="KW-1185">Reference proteome</keyword>
<sequence length="209" mass="21735">MPLSAASALHAFLLALLLGVMASAAADDGVGVGDVNTTMFTNATASAGNTEIYICYLCAGRNPLLIRYCPIYWDECHLVCYADASSAATAAIPAAPTPAPLPPSLATAHRHPSASGVQDEECYVMKLYWNGSYTIVSRRGCAQIARCLLSCGGGDMADRKALGTATTRAIQGSFPPQVADFQRCGSQVTAPLAPASAVVPAGGARRRRR</sequence>
<reference evidence="2 3" key="1">
    <citation type="submission" date="2024-02" db="EMBL/GenBank/DDBJ databases">
        <title>High-quality chromosome-scale genome assembly of Pensacola bahiagrass (Paspalum notatum Flugge var. saurae).</title>
        <authorList>
            <person name="Vega J.M."/>
            <person name="Podio M."/>
            <person name="Orjuela J."/>
            <person name="Siena L.A."/>
            <person name="Pessino S.C."/>
            <person name="Combes M.C."/>
            <person name="Mariac C."/>
            <person name="Albertini E."/>
            <person name="Pupilli F."/>
            <person name="Ortiz J.P.A."/>
            <person name="Leblanc O."/>
        </authorList>
    </citation>
    <scope>NUCLEOTIDE SEQUENCE [LARGE SCALE GENOMIC DNA]</scope>
    <source>
        <strain evidence="2">R1</strain>
        <tissue evidence="2">Leaf</tissue>
    </source>
</reference>
<evidence type="ECO:0000313" key="2">
    <source>
        <dbReference type="EMBL" id="WVZ56134.1"/>
    </source>
</evidence>
<proteinExistence type="predicted"/>
<evidence type="ECO:0000313" key="3">
    <source>
        <dbReference type="Proteomes" id="UP001341281"/>
    </source>
</evidence>
<name>A0AAQ3Q0F2_PASNO</name>
<dbReference type="EMBL" id="CP144746">
    <property type="protein sequence ID" value="WVZ56134.1"/>
    <property type="molecule type" value="Genomic_DNA"/>
</dbReference>
<dbReference type="AlphaFoldDB" id="A0AAQ3Q0F2"/>
<keyword evidence="1" id="KW-0732">Signal</keyword>
<dbReference type="Proteomes" id="UP001341281">
    <property type="component" value="Chromosome 02"/>
</dbReference>
<evidence type="ECO:0000256" key="1">
    <source>
        <dbReference type="SAM" id="SignalP"/>
    </source>
</evidence>
<feature type="chain" id="PRO_5042880602" evidence="1">
    <location>
        <begin position="27"/>
        <end position="209"/>
    </location>
</feature>
<feature type="signal peptide" evidence="1">
    <location>
        <begin position="1"/>
        <end position="26"/>
    </location>
</feature>
<organism evidence="2 3">
    <name type="scientific">Paspalum notatum var. saurae</name>
    <dbReference type="NCBI Taxonomy" id="547442"/>
    <lineage>
        <taxon>Eukaryota</taxon>
        <taxon>Viridiplantae</taxon>
        <taxon>Streptophyta</taxon>
        <taxon>Embryophyta</taxon>
        <taxon>Tracheophyta</taxon>
        <taxon>Spermatophyta</taxon>
        <taxon>Magnoliopsida</taxon>
        <taxon>Liliopsida</taxon>
        <taxon>Poales</taxon>
        <taxon>Poaceae</taxon>
        <taxon>PACMAD clade</taxon>
        <taxon>Panicoideae</taxon>
        <taxon>Andropogonodae</taxon>
        <taxon>Paspaleae</taxon>
        <taxon>Paspalinae</taxon>
        <taxon>Paspalum</taxon>
    </lineage>
</organism>